<dbReference type="InterPro" id="IPR025159">
    <property type="entry name" value="AbiEi_N"/>
</dbReference>
<dbReference type="AlphaFoldDB" id="A0A5J6V4U5"/>
<evidence type="ECO:0000313" key="2">
    <source>
        <dbReference type="EMBL" id="QFG68788.1"/>
    </source>
</evidence>
<keyword evidence="3" id="KW-1185">Reference proteome</keyword>
<feature type="domain" description="AbiEi antitoxin N-terminal" evidence="1">
    <location>
        <begin position="9"/>
        <end position="42"/>
    </location>
</feature>
<dbReference type="Proteomes" id="UP000326546">
    <property type="component" value="Chromosome"/>
</dbReference>
<dbReference type="KEGG" id="serw:FY030_08775"/>
<proteinExistence type="predicted"/>
<name>A0A5J6V4U5_9MICO</name>
<evidence type="ECO:0000259" key="1">
    <source>
        <dbReference type="Pfam" id="PF13338"/>
    </source>
</evidence>
<reference evidence="2 3" key="1">
    <citation type="submission" date="2019-09" db="EMBL/GenBank/DDBJ databases">
        <title>Serinicoccus pratensis sp. nov., isolated from meadow soil.</title>
        <authorList>
            <person name="Zhang W."/>
        </authorList>
    </citation>
    <scope>NUCLEOTIDE SEQUENCE [LARGE SCALE GENOMIC DNA]</scope>
    <source>
        <strain evidence="2 3">W204</strain>
    </source>
</reference>
<protein>
    <submittedName>
        <fullName evidence="2">Type IV toxin-antitoxin system AbiEi family antitoxin domain-containing protein</fullName>
    </submittedName>
</protein>
<dbReference type="OrthoDB" id="5517693at2"/>
<dbReference type="RefSeq" id="WP_158061174.1">
    <property type="nucleotide sequence ID" value="NZ_CP044427.1"/>
</dbReference>
<evidence type="ECO:0000313" key="3">
    <source>
        <dbReference type="Proteomes" id="UP000326546"/>
    </source>
</evidence>
<organism evidence="2 3">
    <name type="scientific">Ornithinimicrobium pratense</name>
    <dbReference type="NCBI Taxonomy" id="2593973"/>
    <lineage>
        <taxon>Bacteria</taxon>
        <taxon>Bacillati</taxon>
        <taxon>Actinomycetota</taxon>
        <taxon>Actinomycetes</taxon>
        <taxon>Micrococcales</taxon>
        <taxon>Ornithinimicrobiaceae</taxon>
        <taxon>Ornithinimicrobium</taxon>
    </lineage>
</organism>
<accession>A0A5J6V4U5</accession>
<gene>
    <name evidence="2" type="ORF">FY030_08775</name>
</gene>
<sequence length="359" mass="40176">MIVIPPSPFSYAQALARGMSRREIEWLLEAGEIVRLRQGWYAHPTLDDSRTGWEARTDQHLDRLRNALASRPGHAASHTTAALLHGLAVTVATGTPVHLTTIDRVPSSRRYPGLRIHRSETVANDTELVEGMRSTGLVRTIADVLRTRTLPHGVAMLDDVLRRGLASVSEVRQVIDAQARWGGRPKAVAATHLADPGRETWGESFSFVHLHLQGQPLPLPQVAVYDAGKKFLARVDGLWPERGVVGECDGEMKYFLDDLDVDATPEETVLRHLAAEEVRQARIEATGLGVVRWSPAQVRDDPDGVARRVNRAAGQVRPDEFTGWVRWDGELRKLPFTVDRPAIDPETLRYRRRRRPAHY</sequence>
<dbReference type="EMBL" id="CP044427">
    <property type="protein sequence ID" value="QFG68788.1"/>
    <property type="molecule type" value="Genomic_DNA"/>
</dbReference>
<dbReference type="Pfam" id="PF13338">
    <property type="entry name" value="AbiEi_4"/>
    <property type="match status" value="1"/>
</dbReference>